<feature type="domain" description="tRNA 2-selenouridine synthase AAA" evidence="1">
    <location>
        <begin position="1"/>
        <end position="47"/>
    </location>
</feature>
<dbReference type="GO" id="GO:0043828">
    <property type="term" value="F:tRNA 2-selenouridine synthase activity"/>
    <property type="evidence" value="ECO:0007669"/>
    <property type="project" value="InterPro"/>
</dbReference>
<evidence type="ECO:0000313" key="2">
    <source>
        <dbReference type="EMBL" id="MPN09361.1"/>
    </source>
</evidence>
<proteinExistence type="predicted"/>
<dbReference type="PANTHER" id="PTHR30401">
    <property type="entry name" value="TRNA 2-SELENOURIDINE SYNTHASE"/>
    <property type="match status" value="1"/>
</dbReference>
<dbReference type="EMBL" id="VSSQ01055458">
    <property type="protein sequence ID" value="MPN09361.1"/>
    <property type="molecule type" value="Genomic_DNA"/>
</dbReference>
<evidence type="ECO:0000259" key="1">
    <source>
        <dbReference type="Pfam" id="PF26341"/>
    </source>
</evidence>
<gene>
    <name evidence="2" type="ORF">SDC9_156650</name>
</gene>
<dbReference type="AlphaFoldDB" id="A0A645F508"/>
<name>A0A645F508_9ZZZZ</name>
<protein>
    <recommendedName>
        <fullName evidence="1">tRNA 2-selenouridine synthase AAA domain-containing protein</fullName>
    </recommendedName>
</protein>
<dbReference type="Pfam" id="PF26341">
    <property type="entry name" value="AAA_SelU"/>
    <property type="match status" value="1"/>
</dbReference>
<accession>A0A645F508</accession>
<organism evidence="2">
    <name type="scientific">bioreactor metagenome</name>
    <dbReference type="NCBI Taxonomy" id="1076179"/>
    <lineage>
        <taxon>unclassified sequences</taxon>
        <taxon>metagenomes</taxon>
        <taxon>ecological metagenomes</taxon>
    </lineage>
</organism>
<dbReference type="InterPro" id="IPR058840">
    <property type="entry name" value="AAA_SelU"/>
</dbReference>
<sequence length="141" mass="16000">MYVEGESARIGRLSLPLPLVAQMRAAPAIEVAATPEARLDYLLRDYAYLGDDVDALTDKLGVLTDHLGKETVGRWQTWAREKALSPLFAELMRLHYDPHYERSQSNHFKLWGERQRIEANGLQSADIEQIAQRILALELNA</sequence>
<dbReference type="GO" id="GO:0002098">
    <property type="term" value="P:tRNA wobble uridine modification"/>
    <property type="evidence" value="ECO:0007669"/>
    <property type="project" value="InterPro"/>
</dbReference>
<dbReference type="InterPro" id="IPR017582">
    <property type="entry name" value="SelU"/>
</dbReference>
<reference evidence="2" key="1">
    <citation type="submission" date="2019-08" db="EMBL/GenBank/DDBJ databases">
        <authorList>
            <person name="Kucharzyk K."/>
            <person name="Murdoch R.W."/>
            <person name="Higgins S."/>
            <person name="Loffler F."/>
        </authorList>
    </citation>
    <scope>NUCLEOTIDE SEQUENCE</scope>
</reference>
<dbReference type="PANTHER" id="PTHR30401:SF0">
    <property type="entry name" value="TRNA 2-SELENOURIDINE SYNTHASE"/>
    <property type="match status" value="1"/>
</dbReference>
<comment type="caution">
    <text evidence="2">The sequence shown here is derived from an EMBL/GenBank/DDBJ whole genome shotgun (WGS) entry which is preliminary data.</text>
</comment>